<dbReference type="Proteomes" id="UP000031668">
    <property type="component" value="Unassembled WGS sequence"/>
</dbReference>
<protein>
    <submittedName>
        <fullName evidence="1">Uncharacterized protein</fullName>
    </submittedName>
</protein>
<accession>A0A0C2MI63</accession>
<dbReference type="AlphaFoldDB" id="A0A0C2MI63"/>
<sequence>MLKRLYSKTNLVKTKKHCFDIITIIFDYLVSYNDSPTLKLKFLYVDNIEVLINSVMTDPFKIIDEGITTLILWFHKLLTCLKIQPDHHIINLFQGFLSNPLFCTFRTPFSFYLGELGQTSQNGAKGCGPLPQEYRISINK</sequence>
<gene>
    <name evidence="1" type="ORF">RF11_15257</name>
</gene>
<proteinExistence type="predicted"/>
<evidence type="ECO:0000313" key="2">
    <source>
        <dbReference type="Proteomes" id="UP000031668"/>
    </source>
</evidence>
<organism evidence="1 2">
    <name type="scientific">Thelohanellus kitauei</name>
    <name type="common">Myxosporean</name>
    <dbReference type="NCBI Taxonomy" id="669202"/>
    <lineage>
        <taxon>Eukaryota</taxon>
        <taxon>Metazoa</taxon>
        <taxon>Cnidaria</taxon>
        <taxon>Myxozoa</taxon>
        <taxon>Myxosporea</taxon>
        <taxon>Bivalvulida</taxon>
        <taxon>Platysporina</taxon>
        <taxon>Myxobolidae</taxon>
        <taxon>Thelohanellus</taxon>
    </lineage>
</organism>
<dbReference type="EMBL" id="JWZT01003445">
    <property type="protein sequence ID" value="KII66791.1"/>
    <property type="molecule type" value="Genomic_DNA"/>
</dbReference>
<evidence type="ECO:0000313" key="1">
    <source>
        <dbReference type="EMBL" id="KII66791.1"/>
    </source>
</evidence>
<reference evidence="1 2" key="1">
    <citation type="journal article" date="2014" name="Genome Biol. Evol.">
        <title>The genome of the myxosporean Thelohanellus kitauei shows adaptations to nutrient acquisition within its fish host.</title>
        <authorList>
            <person name="Yang Y."/>
            <person name="Xiong J."/>
            <person name="Zhou Z."/>
            <person name="Huo F."/>
            <person name="Miao W."/>
            <person name="Ran C."/>
            <person name="Liu Y."/>
            <person name="Zhang J."/>
            <person name="Feng J."/>
            <person name="Wang M."/>
            <person name="Wang M."/>
            <person name="Wang L."/>
            <person name="Yao B."/>
        </authorList>
    </citation>
    <scope>NUCLEOTIDE SEQUENCE [LARGE SCALE GENOMIC DNA]</scope>
    <source>
        <strain evidence="1">Wuqing</strain>
    </source>
</reference>
<keyword evidence="2" id="KW-1185">Reference proteome</keyword>
<comment type="caution">
    <text evidence="1">The sequence shown here is derived from an EMBL/GenBank/DDBJ whole genome shotgun (WGS) entry which is preliminary data.</text>
</comment>
<name>A0A0C2MI63_THEKT</name>